<dbReference type="Proteomes" id="UP001500200">
    <property type="component" value="Unassembled WGS sequence"/>
</dbReference>
<name>A0ABP9SUM1_9MICC</name>
<feature type="transmembrane region" description="Helical" evidence="10">
    <location>
        <begin position="365"/>
        <end position="388"/>
    </location>
</feature>
<dbReference type="InterPro" id="IPR038770">
    <property type="entry name" value="Na+/solute_symporter_sf"/>
</dbReference>
<dbReference type="RefSeq" id="WP_345453173.1">
    <property type="nucleotide sequence ID" value="NZ_BAABKK010000038.1"/>
</dbReference>
<feature type="transmembrane region" description="Helical" evidence="10">
    <location>
        <begin position="64"/>
        <end position="82"/>
    </location>
</feature>
<evidence type="ECO:0000256" key="7">
    <source>
        <dbReference type="ARBA" id="ARBA00023065"/>
    </source>
</evidence>
<evidence type="ECO:0000256" key="9">
    <source>
        <dbReference type="SAM" id="MobiDB-lite"/>
    </source>
</evidence>
<dbReference type="PANTHER" id="PTHR32507:SF7">
    <property type="entry name" value="K(+)_H(+) ANTIPORTER NHAP2"/>
    <property type="match status" value="1"/>
</dbReference>
<feature type="transmembrane region" description="Helical" evidence="10">
    <location>
        <begin position="336"/>
        <end position="359"/>
    </location>
</feature>
<evidence type="ECO:0000256" key="2">
    <source>
        <dbReference type="ARBA" id="ARBA00022448"/>
    </source>
</evidence>
<evidence type="ECO:0000313" key="13">
    <source>
        <dbReference type="Proteomes" id="UP001500200"/>
    </source>
</evidence>
<feature type="transmembrane region" description="Helical" evidence="10">
    <location>
        <begin position="304"/>
        <end position="324"/>
    </location>
</feature>
<reference evidence="13" key="1">
    <citation type="journal article" date="2019" name="Int. J. Syst. Evol. Microbiol.">
        <title>The Global Catalogue of Microorganisms (GCM) 10K type strain sequencing project: providing services to taxonomists for standard genome sequencing and annotation.</title>
        <authorList>
            <consortium name="The Broad Institute Genomics Platform"/>
            <consortium name="The Broad Institute Genome Sequencing Center for Infectious Disease"/>
            <person name="Wu L."/>
            <person name="Ma J."/>
        </authorList>
    </citation>
    <scope>NUCLEOTIDE SEQUENCE [LARGE SCALE GENOMIC DNA]</scope>
    <source>
        <strain evidence="13">JCM 18514</strain>
    </source>
</reference>
<evidence type="ECO:0000256" key="3">
    <source>
        <dbReference type="ARBA" id="ARBA00022449"/>
    </source>
</evidence>
<dbReference type="Gene3D" id="1.20.1530.20">
    <property type="match status" value="1"/>
</dbReference>
<evidence type="ECO:0000256" key="5">
    <source>
        <dbReference type="ARBA" id="ARBA00022692"/>
    </source>
</evidence>
<feature type="domain" description="Cation/H+ exchanger transmembrane" evidence="11">
    <location>
        <begin position="20"/>
        <end position="387"/>
    </location>
</feature>
<dbReference type="PANTHER" id="PTHR32507">
    <property type="entry name" value="NA(+)/H(+) ANTIPORTER 1"/>
    <property type="match status" value="1"/>
</dbReference>
<organism evidence="12 13">
    <name type="scientific">Arthrobacter gyeryongensis</name>
    <dbReference type="NCBI Taxonomy" id="1650592"/>
    <lineage>
        <taxon>Bacteria</taxon>
        <taxon>Bacillati</taxon>
        <taxon>Actinomycetota</taxon>
        <taxon>Actinomycetes</taxon>
        <taxon>Micrococcales</taxon>
        <taxon>Micrococcaceae</taxon>
        <taxon>Arthrobacter</taxon>
    </lineage>
</organism>
<keyword evidence="2" id="KW-0813">Transport</keyword>
<keyword evidence="8 10" id="KW-0472">Membrane</keyword>
<keyword evidence="13" id="KW-1185">Reference proteome</keyword>
<evidence type="ECO:0000256" key="6">
    <source>
        <dbReference type="ARBA" id="ARBA00022989"/>
    </source>
</evidence>
<evidence type="ECO:0000256" key="1">
    <source>
        <dbReference type="ARBA" id="ARBA00004651"/>
    </source>
</evidence>
<feature type="transmembrane region" description="Helical" evidence="10">
    <location>
        <begin position="94"/>
        <end position="115"/>
    </location>
</feature>
<comment type="caution">
    <text evidence="12">The sequence shown here is derived from an EMBL/GenBank/DDBJ whole genome shotgun (WGS) entry which is preliminary data.</text>
</comment>
<keyword evidence="4" id="KW-1003">Cell membrane</keyword>
<evidence type="ECO:0000256" key="10">
    <source>
        <dbReference type="SAM" id="Phobius"/>
    </source>
</evidence>
<feature type="transmembrane region" description="Helical" evidence="10">
    <location>
        <begin position="6"/>
        <end position="23"/>
    </location>
</feature>
<keyword evidence="3" id="KW-0050">Antiport</keyword>
<feature type="transmembrane region" description="Helical" evidence="10">
    <location>
        <begin position="269"/>
        <end position="292"/>
    </location>
</feature>
<evidence type="ECO:0000256" key="8">
    <source>
        <dbReference type="ARBA" id="ARBA00023136"/>
    </source>
</evidence>
<protein>
    <submittedName>
        <fullName evidence="12">Cation:proton antiporter</fullName>
    </submittedName>
</protein>
<keyword evidence="7" id="KW-0406">Ion transport</keyword>
<feature type="transmembrane region" description="Helical" evidence="10">
    <location>
        <begin position="190"/>
        <end position="212"/>
    </location>
</feature>
<accession>A0ABP9SUM1</accession>
<dbReference type="Pfam" id="PF00999">
    <property type="entry name" value="Na_H_Exchanger"/>
    <property type="match status" value="1"/>
</dbReference>
<dbReference type="EMBL" id="BAABKK010000038">
    <property type="protein sequence ID" value="GAA5201572.1"/>
    <property type="molecule type" value="Genomic_DNA"/>
</dbReference>
<feature type="transmembrane region" description="Helical" evidence="10">
    <location>
        <begin position="232"/>
        <end position="257"/>
    </location>
</feature>
<evidence type="ECO:0000313" key="12">
    <source>
        <dbReference type="EMBL" id="GAA5201572.1"/>
    </source>
</evidence>
<gene>
    <name evidence="12" type="ORF">GCM10023346_46210</name>
</gene>
<keyword evidence="6 10" id="KW-1133">Transmembrane helix</keyword>
<dbReference type="InterPro" id="IPR006153">
    <property type="entry name" value="Cation/H_exchanger_TM"/>
</dbReference>
<evidence type="ECO:0000259" key="11">
    <source>
        <dbReference type="Pfam" id="PF00999"/>
    </source>
</evidence>
<comment type="subcellular location">
    <subcellularLocation>
        <location evidence="1">Cell membrane</location>
        <topology evidence="1">Multi-pass membrane protein</topology>
    </subcellularLocation>
</comment>
<keyword evidence="5 10" id="KW-0812">Transmembrane</keyword>
<sequence length="510" mass="53475">MIDLEPFSLIMLLVAGALLATVLTHRLSARLRLPAPALFLLAASLASDVVPGLEQIPVTVDERIVTVALVFILFDGGMHIGWHRFRQSAGAIAWIGIAGTAATAAALALAAHVFFGFDWGAALLIGAALSPTDPAVVFSVLGGREITGRTGTILEGESGANDPVGIALMISLLGATGGGLDAMAGGTADFMLQMAVGALIGFFAGHGLLALMRKVALPNEALHSVGTMAAVAFIYAATTLLHGSGFLAVFLAGIIIGDQRAPHKRDIERFSAGIASLAEIVAFTVLGLSVPLRDVFRSGELGTGLALAGLLILIIRPALVGLLITPIRLRRGERAFILLAGLKGAVPILLGMFILSAGPPDASRIYSIIFIVVLTSVIIQGTLVPYLAALLNVPMRRIDPEPWGIGLRFTDEPHGLRRHVVEPGSPADGYPQARDQRHCGILPRYRHLGLGRRSRQAATDGPGRTPQAGDNSPIPAPARAGCPHDRDRRAHRPVATNRAAAVAVVRCQKR</sequence>
<proteinExistence type="predicted"/>
<evidence type="ECO:0000256" key="4">
    <source>
        <dbReference type="ARBA" id="ARBA00022475"/>
    </source>
</evidence>
<feature type="region of interest" description="Disordered" evidence="9">
    <location>
        <begin position="451"/>
        <end position="497"/>
    </location>
</feature>